<feature type="modified residue" description="4-aspartylphosphate" evidence="2">
    <location>
        <position position="46"/>
    </location>
</feature>
<evidence type="ECO:0000256" key="2">
    <source>
        <dbReference type="PROSITE-ProRule" id="PRU00169"/>
    </source>
</evidence>
<dbReference type="InterPro" id="IPR001789">
    <property type="entry name" value="Sig_transdc_resp-reg_receiver"/>
</dbReference>
<evidence type="ECO:0000313" key="5">
    <source>
        <dbReference type="Proteomes" id="UP001363010"/>
    </source>
</evidence>
<gene>
    <name evidence="4" type="ORF">WKW80_33685</name>
</gene>
<proteinExistence type="predicted"/>
<comment type="caution">
    <text evidence="4">The sequence shown here is derived from an EMBL/GenBank/DDBJ whole genome shotgun (WGS) entry which is preliminary data.</text>
</comment>
<dbReference type="Proteomes" id="UP001363010">
    <property type="component" value="Unassembled WGS sequence"/>
</dbReference>
<feature type="domain" description="Response regulatory" evidence="3">
    <location>
        <begin position="1"/>
        <end position="111"/>
    </location>
</feature>
<dbReference type="EMBL" id="JBBKZV010000044">
    <property type="protein sequence ID" value="MEJ8826898.1"/>
    <property type="molecule type" value="Genomic_DNA"/>
</dbReference>
<evidence type="ECO:0000259" key="3">
    <source>
        <dbReference type="PROSITE" id="PS50110"/>
    </source>
</evidence>
<name>A0ABU8WAD4_9BURK</name>
<reference evidence="4 5" key="1">
    <citation type="submission" date="2024-03" db="EMBL/GenBank/DDBJ databases">
        <title>Novel species of the genus Variovorax.</title>
        <authorList>
            <person name="Liu Q."/>
            <person name="Xin Y.-H."/>
        </authorList>
    </citation>
    <scope>NUCLEOTIDE SEQUENCE [LARGE SCALE GENOMIC DNA]</scope>
    <source>
        <strain evidence="4 5">KACC 18501</strain>
    </source>
</reference>
<protein>
    <submittedName>
        <fullName evidence="4">Response regulator</fullName>
    </submittedName>
</protein>
<keyword evidence="5" id="KW-1185">Reference proteome</keyword>
<dbReference type="PROSITE" id="PS50110">
    <property type="entry name" value="RESPONSE_REGULATORY"/>
    <property type="match status" value="1"/>
</dbReference>
<dbReference type="SUPFAM" id="SSF52172">
    <property type="entry name" value="CheY-like"/>
    <property type="match status" value="1"/>
</dbReference>
<dbReference type="SMART" id="SM00448">
    <property type="entry name" value="REC"/>
    <property type="match status" value="1"/>
</dbReference>
<dbReference type="InterPro" id="IPR050595">
    <property type="entry name" value="Bact_response_regulator"/>
</dbReference>
<sequence length="123" mass="13018">MDDDSALRTALARLLRLDGFKVVTYATGEDFLASLNSCTPACAILDLCMAGMSGLDVNACLRAENCSVPIVFMSGSIDDALQRAARAARPARLLRKPFSANALFGAIRTALGAPNHDVDEPCD</sequence>
<evidence type="ECO:0000313" key="4">
    <source>
        <dbReference type="EMBL" id="MEJ8826898.1"/>
    </source>
</evidence>
<dbReference type="Gene3D" id="3.40.50.2300">
    <property type="match status" value="1"/>
</dbReference>
<dbReference type="InterPro" id="IPR011006">
    <property type="entry name" value="CheY-like_superfamily"/>
</dbReference>
<evidence type="ECO:0000256" key="1">
    <source>
        <dbReference type="ARBA" id="ARBA00022553"/>
    </source>
</evidence>
<dbReference type="PANTHER" id="PTHR44591:SF25">
    <property type="entry name" value="CHEMOTAXIS TWO-COMPONENT RESPONSE REGULATOR"/>
    <property type="match status" value="1"/>
</dbReference>
<organism evidence="4 5">
    <name type="scientific">Variovorax humicola</name>
    <dbReference type="NCBI Taxonomy" id="1769758"/>
    <lineage>
        <taxon>Bacteria</taxon>
        <taxon>Pseudomonadati</taxon>
        <taxon>Pseudomonadota</taxon>
        <taxon>Betaproteobacteria</taxon>
        <taxon>Burkholderiales</taxon>
        <taxon>Comamonadaceae</taxon>
        <taxon>Variovorax</taxon>
    </lineage>
</organism>
<dbReference type="RefSeq" id="WP_340367933.1">
    <property type="nucleotide sequence ID" value="NZ_JBBKZV010000044.1"/>
</dbReference>
<dbReference type="Pfam" id="PF00072">
    <property type="entry name" value="Response_reg"/>
    <property type="match status" value="1"/>
</dbReference>
<dbReference type="PANTHER" id="PTHR44591">
    <property type="entry name" value="STRESS RESPONSE REGULATOR PROTEIN 1"/>
    <property type="match status" value="1"/>
</dbReference>
<accession>A0ABU8WAD4</accession>
<keyword evidence="1 2" id="KW-0597">Phosphoprotein</keyword>